<feature type="domain" description="AB hydrolase-1" evidence="1">
    <location>
        <begin position="226"/>
        <end position="280"/>
    </location>
</feature>
<dbReference type="SUPFAM" id="SSF53474">
    <property type="entry name" value="alpha/beta-Hydrolases"/>
    <property type="match status" value="1"/>
</dbReference>
<dbReference type="EMBL" id="QYTV02000001">
    <property type="protein sequence ID" value="RST77678.1"/>
    <property type="molecule type" value="Genomic_DNA"/>
</dbReference>
<proteinExistence type="predicted"/>
<reference evidence="2" key="1">
    <citation type="submission" date="2018-12" db="EMBL/GenBank/DDBJ databases">
        <authorList>
            <person name="Sun L."/>
            <person name="Chen Z."/>
        </authorList>
    </citation>
    <scope>NUCLEOTIDE SEQUENCE [LARGE SCALE GENOMIC DNA]</scope>
    <source>
        <strain evidence="2">3-2-2</strain>
    </source>
</reference>
<dbReference type="Pfam" id="PF00561">
    <property type="entry name" value="Abhydrolase_1"/>
    <property type="match status" value="2"/>
</dbReference>
<dbReference type="InterPro" id="IPR029058">
    <property type="entry name" value="AB_hydrolase_fold"/>
</dbReference>
<feature type="domain" description="AB hydrolase-1" evidence="1">
    <location>
        <begin position="50"/>
        <end position="171"/>
    </location>
</feature>
<evidence type="ECO:0000259" key="1">
    <source>
        <dbReference type="Pfam" id="PF00561"/>
    </source>
</evidence>
<dbReference type="OrthoDB" id="9797695at2"/>
<protein>
    <submittedName>
        <fullName evidence="2">Alpha/beta hydrolase</fullName>
    </submittedName>
</protein>
<dbReference type="PRINTS" id="PR00111">
    <property type="entry name" value="ABHYDROLASE"/>
</dbReference>
<accession>A0A429Y8G2</accession>
<organism evidence="2 3">
    <name type="scientific">Siminovitchia acidinfaciens</name>
    <dbReference type="NCBI Taxonomy" id="2321395"/>
    <lineage>
        <taxon>Bacteria</taxon>
        <taxon>Bacillati</taxon>
        <taxon>Bacillota</taxon>
        <taxon>Bacilli</taxon>
        <taxon>Bacillales</taxon>
        <taxon>Bacillaceae</taxon>
        <taxon>Siminovitchia</taxon>
    </lineage>
</organism>
<name>A0A429Y8G2_9BACI</name>
<dbReference type="Proteomes" id="UP000287156">
    <property type="component" value="Unassembled WGS sequence"/>
</dbReference>
<dbReference type="AlphaFoldDB" id="A0A429Y8G2"/>
<comment type="caution">
    <text evidence="2">The sequence shown here is derived from an EMBL/GenBank/DDBJ whole genome shotgun (WGS) entry which is preliminary data.</text>
</comment>
<keyword evidence="3" id="KW-1185">Reference proteome</keyword>
<dbReference type="PANTHER" id="PTHR46438">
    <property type="entry name" value="ALPHA/BETA-HYDROLASES SUPERFAMILY PROTEIN"/>
    <property type="match status" value="1"/>
</dbReference>
<keyword evidence="2" id="KW-0378">Hydrolase</keyword>
<dbReference type="InterPro" id="IPR000073">
    <property type="entry name" value="AB_hydrolase_1"/>
</dbReference>
<sequence length="298" mass="33857">MNGRGFFKPRIFLLSGDSHQEGSFLEGKKEFINGIHIYYEEYGNFRAAHTIVLLHGFLSSSFSFRMLVPYLSRDFHVISVDLPPFGFSDKSKTFHYSYKNIAATVLKLLDKINIQKFSVAGHSMGGQIALNMMSQAPEKIVKGILLSSSSYYARAKRHHILASYLPFFPAFVKYYLGKTGVIGNLNSVVYDKSIIDETMIQGYANQFEDPRIFSALALLLRHREGDLPKEALQNIQTPCLLVWGEHDKIVPVAIGKKLSEDLPHAKLVILKQTGHLVPEEQYQDVYQEIRSFLNVETY</sequence>
<evidence type="ECO:0000313" key="2">
    <source>
        <dbReference type="EMBL" id="RST77678.1"/>
    </source>
</evidence>
<dbReference type="PANTHER" id="PTHR46438:SF11">
    <property type="entry name" value="LIPASE-RELATED"/>
    <property type="match status" value="1"/>
</dbReference>
<evidence type="ECO:0000313" key="3">
    <source>
        <dbReference type="Proteomes" id="UP000287156"/>
    </source>
</evidence>
<dbReference type="GO" id="GO:0016787">
    <property type="term" value="F:hydrolase activity"/>
    <property type="evidence" value="ECO:0007669"/>
    <property type="project" value="UniProtKB-KW"/>
</dbReference>
<gene>
    <name evidence="2" type="ORF">D4T97_004200</name>
</gene>
<dbReference type="Gene3D" id="3.40.50.1820">
    <property type="entry name" value="alpha/beta hydrolase"/>
    <property type="match status" value="1"/>
</dbReference>